<comment type="caution">
    <text evidence="6">The sequence shown here is derived from an EMBL/GenBank/DDBJ whole genome shotgun (WGS) entry which is preliminary data.</text>
</comment>
<feature type="compositionally biased region" description="Low complexity" evidence="4">
    <location>
        <begin position="7"/>
        <end position="21"/>
    </location>
</feature>
<dbReference type="GO" id="GO:0016887">
    <property type="term" value="F:ATP hydrolysis activity"/>
    <property type="evidence" value="ECO:0007669"/>
    <property type="project" value="InterPro"/>
</dbReference>
<evidence type="ECO:0000256" key="1">
    <source>
        <dbReference type="ARBA" id="ARBA00022448"/>
    </source>
</evidence>
<dbReference type="InterPro" id="IPR015854">
    <property type="entry name" value="ABC_transpr_LolD-like"/>
</dbReference>
<sequence>MNDTNRRGPAPRRSASSQPGAPALRLRGLACAYPGDAGPVHALRGIDLTIARGSFTAIMGPSGSGKTTLLHCSAGLQSPTGGRVELAGQVLGGLDQTRLAELRRRELGFVFQSFNLLPALTAAENVELPLRLDGRRPDRRATVELLDRVGLGQRARHRPNQLSGGQRQRVAIARALITEPSIVFADEPTGALDLHSAREVLGLLRSLADAGQTIVMVTHDPSAAGSSDEVLFLADGRLVDRVGEPSARAVAARMAVLIENAEREAAEAGR</sequence>
<keyword evidence="2" id="KW-0547">Nucleotide-binding</keyword>
<dbReference type="PANTHER" id="PTHR24220:SF685">
    <property type="entry name" value="ABC TRANSPORTER RELATED"/>
    <property type="match status" value="1"/>
</dbReference>
<evidence type="ECO:0000256" key="4">
    <source>
        <dbReference type="SAM" id="MobiDB-lite"/>
    </source>
</evidence>
<evidence type="ECO:0000313" key="7">
    <source>
        <dbReference type="Proteomes" id="UP000527616"/>
    </source>
</evidence>
<dbReference type="AlphaFoldDB" id="A0A7Z0IKI5"/>
<organism evidence="6 7">
    <name type="scientific">Naumannella cuiyingiana</name>
    <dbReference type="NCBI Taxonomy" id="1347891"/>
    <lineage>
        <taxon>Bacteria</taxon>
        <taxon>Bacillati</taxon>
        <taxon>Actinomycetota</taxon>
        <taxon>Actinomycetes</taxon>
        <taxon>Propionibacteriales</taxon>
        <taxon>Propionibacteriaceae</taxon>
        <taxon>Naumannella</taxon>
    </lineage>
</organism>
<gene>
    <name evidence="6" type="ORF">GGQ54_001108</name>
</gene>
<dbReference type="EMBL" id="JACBZS010000001">
    <property type="protein sequence ID" value="NYI70548.1"/>
    <property type="molecule type" value="Genomic_DNA"/>
</dbReference>
<keyword evidence="7" id="KW-1185">Reference proteome</keyword>
<dbReference type="FunFam" id="3.40.50.300:FF:000032">
    <property type="entry name" value="Export ABC transporter ATP-binding protein"/>
    <property type="match status" value="1"/>
</dbReference>
<evidence type="ECO:0000256" key="3">
    <source>
        <dbReference type="ARBA" id="ARBA00022840"/>
    </source>
</evidence>
<dbReference type="CDD" id="cd03255">
    <property type="entry name" value="ABC_MJ0796_LolCDE_FtsE"/>
    <property type="match status" value="1"/>
</dbReference>
<dbReference type="PANTHER" id="PTHR24220">
    <property type="entry name" value="IMPORT ATP-BINDING PROTEIN"/>
    <property type="match status" value="1"/>
</dbReference>
<dbReference type="SMART" id="SM00382">
    <property type="entry name" value="AAA"/>
    <property type="match status" value="1"/>
</dbReference>
<keyword evidence="1" id="KW-0813">Transport</keyword>
<feature type="region of interest" description="Disordered" evidence="4">
    <location>
        <begin position="1"/>
        <end position="21"/>
    </location>
</feature>
<dbReference type="PROSITE" id="PS00211">
    <property type="entry name" value="ABC_TRANSPORTER_1"/>
    <property type="match status" value="1"/>
</dbReference>
<dbReference type="PROSITE" id="PS50893">
    <property type="entry name" value="ABC_TRANSPORTER_2"/>
    <property type="match status" value="1"/>
</dbReference>
<reference evidence="6 7" key="1">
    <citation type="submission" date="2020-07" db="EMBL/GenBank/DDBJ databases">
        <title>Sequencing the genomes of 1000 actinobacteria strains.</title>
        <authorList>
            <person name="Klenk H.-P."/>
        </authorList>
    </citation>
    <scope>NUCLEOTIDE SEQUENCE [LARGE SCALE GENOMIC DNA]</scope>
    <source>
        <strain evidence="6 7">DSM 103164</strain>
    </source>
</reference>
<evidence type="ECO:0000313" key="6">
    <source>
        <dbReference type="EMBL" id="NYI70548.1"/>
    </source>
</evidence>
<accession>A0A7Z0IKI5</accession>
<dbReference type="GO" id="GO:0005524">
    <property type="term" value="F:ATP binding"/>
    <property type="evidence" value="ECO:0007669"/>
    <property type="project" value="UniProtKB-KW"/>
</dbReference>
<dbReference type="Pfam" id="PF00005">
    <property type="entry name" value="ABC_tran"/>
    <property type="match status" value="1"/>
</dbReference>
<dbReference type="Gene3D" id="3.40.50.300">
    <property type="entry name" value="P-loop containing nucleotide triphosphate hydrolases"/>
    <property type="match status" value="1"/>
</dbReference>
<keyword evidence="3 6" id="KW-0067">ATP-binding</keyword>
<protein>
    <submittedName>
        <fullName evidence="6">Putative ABC transport system ATP-binding protein</fullName>
    </submittedName>
</protein>
<feature type="domain" description="ABC transporter" evidence="5">
    <location>
        <begin position="24"/>
        <end position="260"/>
    </location>
</feature>
<dbReference type="GO" id="GO:0005886">
    <property type="term" value="C:plasma membrane"/>
    <property type="evidence" value="ECO:0007669"/>
    <property type="project" value="TreeGrafter"/>
</dbReference>
<dbReference type="Proteomes" id="UP000527616">
    <property type="component" value="Unassembled WGS sequence"/>
</dbReference>
<dbReference type="SUPFAM" id="SSF52540">
    <property type="entry name" value="P-loop containing nucleoside triphosphate hydrolases"/>
    <property type="match status" value="1"/>
</dbReference>
<dbReference type="GO" id="GO:0098796">
    <property type="term" value="C:membrane protein complex"/>
    <property type="evidence" value="ECO:0007669"/>
    <property type="project" value="UniProtKB-ARBA"/>
</dbReference>
<name>A0A7Z0IKI5_9ACTN</name>
<dbReference type="InterPro" id="IPR027417">
    <property type="entry name" value="P-loop_NTPase"/>
</dbReference>
<dbReference type="InterPro" id="IPR017911">
    <property type="entry name" value="MacB-like_ATP-bd"/>
</dbReference>
<evidence type="ECO:0000256" key="2">
    <source>
        <dbReference type="ARBA" id="ARBA00022741"/>
    </source>
</evidence>
<evidence type="ECO:0000259" key="5">
    <source>
        <dbReference type="PROSITE" id="PS50893"/>
    </source>
</evidence>
<dbReference type="InterPro" id="IPR003593">
    <property type="entry name" value="AAA+_ATPase"/>
</dbReference>
<dbReference type="GO" id="GO:0022857">
    <property type="term" value="F:transmembrane transporter activity"/>
    <property type="evidence" value="ECO:0007669"/>
    <property type="project" value="UniProtKB-ARBA"/>
</dbReference>
<dbReference type="InterPro" id="IPR017871">
    <property type="entry name" value="ABC_transporter-like_CS"/>
</dbReference>
<dbReference type="InterPro" id="IPR003439">
    <property type="entry name" value="ABC_transporter-like_ATP-bd"/>
</dbReference>
<dbReference type="RefSeq" id="WP_179444492.1">
    <property type="nucleotide sequence ID" value="NZ_JACBZS010000001.1"/>
</dbReference>
<proteinExistence type="predicted"/>